<dbReference type="InterPro" id="IPR013573">
    <property type="entry name" value="Tscrpt_reg_YcdC_C"/>
</dbReference>
<sequence length="430" mass="47027">MAGRRSMDKADKREVQTRILDAAEAQFAGNSYAGARVNEIAAQAGVNQALIHYYFQSKEGLYEAVLTRLFAQWERAIGGIAWDEIEPEELIRRYVETHYRIRCAMPNLFHIITWGALEGGELLGRYAPPSWATHFETVRQALRRWQAQGAILQDMNVPVFLHTLWGMMEHFYYRSEGYLQDMAGHEGSASAIQQEIAAQIVRQSLHGVLPQPQLSARAATAGMERLLVVRAHDAGPEAIREADAVLDAVLHSTGRTAVGLDQMEPYGTTGDAETGDADTAAGGGAPAQRRSGDDATRQRKSDAAAGRSEAIASRRSEALAARGDDVAARQEEERIALEEGAPLLVLASTVHGELPMQVVALLDRLSRDEDVEASRCVGIWTLGTSPAGDSAQRAMEEAFNRMGAYAAARVPGQTLQLYARRFARLLAGFR</sequence>
<dbReference type="InterPro" id="IPR009057">
    <property type="entry name" value="Homeodomain-like_sf"/>
</dbReference>
<feature type="compositionally biased region" description="Basic and acidic residues" evidence="3">
    <location>
        <begin position="290"/>
        <end position="302"/>
    </location>
</feature>
<evidence type="ECO:0000313" key="5">
    <source>
        <dbReference type="EMBL" id="MBD2843991.1"/>
    </source>
</evidence>
<feature type="compositionally biased region" description="Low complexity" evidence="3">
    <location>
        <begin position="267"/>
        <end position="280"/>
    </location>
</feature>
<dbReference type="AlphaFoldDB" id="A0A927GQ77"/>
<dbReference type="RefSeq" id="WP_190914245.1">
    <property type="nucleotide sequence ID" value="NZ_JACXIZ010000007.1"/>
</dbReference>
<feature type="domain" description="HTH tetR-type" evidence="4">
    <location>
        <begin position="13"/>
        <end position="73"/>
    </location>
</feature>
<dbReference type="PANTHER" id="PTHR30328:SF54">
    <property type="entry name" value="HTH-TYPE TRANSCRIPTIONAL REPRESSOR SCO4008"/>
    <property type="match status" value="1"/>
</dbReference>
<dbReference type="InterPro" id="IPR036271">
    <property type="entry name" value="Tet_transcr_reg_TetR-rel_C_sf"/>
</dbReference>
<protein>
    <submittedName>
        <fullName evidence="5">TetR family transcriptional regulator</fullName>
    </submittedName>
</protein>
<keyword evidence="6" id="KW-1185">Reference proteome</keyword>
<reference evidence="5" key="1">
    <citation type="submission" date="2020-09" db="EMBL/GenBank/DDBJ databases">
        <title>A novel bacterium of genus Paenibacillus, isolated from South China Sea.</title>
        <authorList>
            <person name="Huang H."/>
            <person name="Mo K."/>
            <person name="Hu Y."/>
        </authorList>
    </citation>
    <scope>NUCLEOTIDE SEQUENCE</scope>
    <source>
        <strain evidence="5">IB182496</strain>
    </source>
</reference>
<dbReference type="SUPFAM" id="SSF46689">
    <property type="entry name" value="Homeodomain-like"/>
    <property type="match status" value="1"/>
</dbReference>
<dbReference type="PRINTS" id="PR00455">
    <property type="entry name" value="HTHTETR"/>
</dbReference>
<dbReference type="Pfam" id="PF08362">
    <property type="entry name" value="TetR_C_3"/>
    <property type="match status" value="1"/>
</dbReference>
<feature type="region of interest" description="Disordered" evidence="3">
    <location>
        <begin position="260"/>
        <end position="325"/>
    </location>
</feature>
<dbReference type="Pfam" id="PF00440">
    <property type="entry name" value="TetR_N"/>
    <property type="match status" value="1"/>
</dbReference>
<name>A0A927GQ77_9BACL</name>
<evidence type="ECO:0000256" key="2">
    <source>
        <dbReference type="PROSITE-ProRule" id="PRU00335"/>
    </source>
</evidence>
<feature type="DNA-binding region" description="H-T-H motif" evidence="2">
    <location>
        <begin position="36"/>
        <end position="55"/>
    </location>
</feature>
<dbReference type="EMBL" id="JACXIZ010000007">
    <property type="protein sequence ID" value="MBD2843991.1"/>
    <property type="molecule type" value="Genomic_DNA"/>
</dbReference>
<dbReference type="InterPro" id="IPR050109">
    <property type="entry name" value="HTH-type_TetR-like_transc_reg"/>
</dbReference>
<proteinExistence type="predicted"/>
<accession>A0A927GQ77</accession>
<dbReference type="Proteomes" id="UP000621560">
    <property type="component" value="Unassembled WGS sequence"/>
</dbReference>
<comment type="caution">
    <text evidence="5">The sequence shown here is derived from an EMBL/GenBank/DDBJ whole genome shotgun (WGS) entry which is preliminary data.</text>
</comment>
<dbReference type="InterPro" id="IPR001647">
    <property type="entry name" value="HTH_TetR"/>
</dbReference>
<dbReference type="SUPFAM" id="SSF48498">
    <property type="entry name" value="Tetracyclin repressor-like, C-terminal domain"/>
    <property type="match status" value="1"/>
</dbReference>
<organism evidence="5 6">
    <name type="scientific">Paenibacillus sabuli</name>
    <dbReference type="NCBI Taxonomy" id="2772509"/>
    <lineage>
        <taxon>Bacteria</taxon>
        <taxon>Bacillati</taxon>
        <taxon>Bacillota</taxon>
        <taxon>Bacilli</taxon>
        <taxon>Bacillales</taxon>
        <taxon>Paenibacillaceae</taxon>
        <taxon>Paenibacillus</taxon>
    </lineage>
</organism>
<dbReference type="GO" id="GO:0045892">
    <property type="term" value="P:negative regulation of DNA-templated transcription"/>
    <property type="evidence" value="ECO:0007669"/>
    <property type="project" value="InterPro"/>
</dbReference>
<dbReference type="PROSITE" id="PS50977">
    <property type="entry name" value="HTH_TETR_2"/>
    <property type="match status" value="1"/>
</dbReference>
<dbReference type="Gene3D" id="1.10.357.10">
    <property type="entry name" value="Tetracycline Repressor, domain 2"/>
    <property type="match status" value="1"/>
</dbReference>
<evidence type="ECO:0000259" key="4">
    <source>
        <dbReference type="PROSITE" id="PS50977"/>
    </source>
</evidence>
<gene>
    <name evidence="5" type="ORF">IDH44_02200</name>
</gene>
<dbReference type="PANTHER" id="PTHR30328">
    <property type="entry name" value="TRANSCRIPTIONAL REPRESSOR"/>
    <property type="match status" value="1"/>
</dbReference>
<feature type="compositionally biased region" description="Basic and acidic residues" evidence="3">
    <location>
        <begin position="312"/>
        <end position="325"/>
    </location>
</feature>
<evidence type="ECO:0000256" key="3">
    <source>
        <dbReference type="SAM" id="MobiDB-lite"/>
    </source>
</evidence>
<evidence type="ECO:0000256" key="1">
    <source>
        <dbReference type="ARBA" id="ARBA00023125"/>
    </source>
</evidence>
<evidence type="ECO:0000313" key="6">
    <source>
        <dbReference type="Proteomes" id="UP000621560"/>
    </source>
</evidence>
<keyword evidence="1 2" id="KW-0238">DNA-binding</keyword>
<dbReference type="GO" id="GO:0003677">
    <property type="term" value="F:DNA binding"/>
    <property type="evidence" value="ECO:0007669"/>
    <property type="project" value="UniProtKB-UniRule"/>
</dbReference>